<evidence type="ECO:0000313" key="3">
    <source>
        <dbReference type="Proteomes" id="UP000007382"/>
    </source>
</evidence>
<dbReference type="PRINTS" id="PR00950">
    <property type="entry name" value="TYPE3IMSPROT"/>
</dbReference>
<keyword evidence="2" id="KW-0282">Flagellum</keyword>
<proteinExistence type="inferred from homology"/>
<dbReference type="GO" id="GO:0009306">
    <property type="term" value="P:protein secretion"/>
    <property type="evidence" value="ECO:0007669"/>
    <property type="project" value="InterPro"/>
</dbReference>
<dbReference type="PANTHER" id="PTHR30531:SF12">
    <property type="entry name" value="FLAGELLAR BIOSYNTHETIC PROTEIN FLHB"/>
    <property type="match status" value="1"/>
</dbReference>
<dbReference type="eggNOG" id="COG1377">
    <property type="taxonomic scope" value="Bacteria"/>
</dbReference>
<reference evidence="3" key="2">
    <citation type="submission" date="2012-03" db="EMBL/GenBank/DDBJ databases">
        <title>The complete genome sequence of the pioneer microbe on fresh volcanic deposit, Leptospirillum ferrooxidans strain C2-3.</title>
        <authorList>
            <person name="Fujimura R."/>
            <person name="Sato Y."/>
            <person name="Nishizawa T."/>
            <person name="Nanba K."/>
            <person name="Oshima K."/>
            <person name="Hattori M."/>
            <person name="Kamijo T."/>
            <person name="Ohta H."/>
        </authorList>
    </citation>
    <scope>NUCLEOTIDE SEQUENCE [LARGE SCALE GENOMIC DNA]</scope>
    <source>
        <strain evidence="3">C2-3</strain>
    </source>
</reference>
<keyword evidence="2" id="KW-0966">Cell projection</keyword>
<dbReference type="KEGG" id="lfc:LFE_0299"/>
<comment type="similarity">
    <text evidence="1">Belongs to the type III secretion exporter family.</text>
</comment>
<protein>
    <submittedName>
        <fullName evidence="2">Putative flagellar biosynthesis protein</fullName>
    </submittedName>
</protein>
<gene>
    <name evidence="2" type="ordered locus">LFE_0299</name>
</gene>
<dbReference type="InterPro" id="IPR029025">
    <property type="entry name" value="T3SS_substrate_exporter_C"/>
</dbReference>
<dbReference type="SUPFAM" id="SSF160544">
    <property type="entry name" value="EscU C-terminal domain-like"/>
    <property type="match status" value="1"/>
</dbReference>
<dbReference type="HOGENOM" id="CLU_041013_4_2_0"/>
<dbReference type="Pfam" id="PF01312">
    <property type="entry name" value="Bac_export_2"/>
    <property type="match status" value="1"/>
</dbReference>
<name>I0IL72_LEPFC</name>
<keyword evidence="2" id="KW-0969">Cilium</keyword>
<accession>I0IL72</accession>
<dbReference type="RefSeq" id="WP_014448514.1">
    <property type="nucleotide sequence ID" value="NC_017094.1"/>
</dbReference>
<dbReference type="EMBL" id="AP012342">
    <property type="protein sequence ID" value="BAM06021.1"/>
    <property type="molecule type" value="Genomic_DNA"/>
</dbReference>
<dbReference type="PATRIC" id="fig|1162668.3.peg.342"/>
<dbReference type="OrthoDB" id="9810419at2"/>
<dbReference type="GO" id="GO:0005886">
    <property type="term" value="C:plasma membrane"/>
    <property type="evidence" value="ECO:0007669"/>
    <property type="project" value="TreeGrafter"/>
</dbReference>
<dbReference type="AlphaFoldDB" id="I0IL72"/>
<dbReference type="InterPro" id="IPR006135">
    <property type="entry name" value="T3SS_substrate_exporter"/>
</dbReference>
<evidence type="ECO:0000313" key="2">
    <source>
        <dbReference type="EMBL" id="BAM06021.1"/>
    </source>
</evidence>
<sequence length="99" mass="10607">MDDPEKLSRLAIAIRYLPGEDGAPVVLASGKGEVAKAILEQASLYKIPVTENPPLAKMLIGLPLDHPIPVEFYEAVALVLAHLYRYPGGEKESGTKSAP</sequence>
<keyword evidence="3" id="KW-1185">Reference proteome</keyword>
<dbReference type="PANTHER" id="PTHR30531">
    <property type="entry name" value="FLAGELLAR BIOSYNTHETIC PROTEIN FLHB"/>
    <property type="match status" value="1"/>
</dbReference>
<reference evidence="2 3" key="1">
    <citation type="journal article" date="2012" name="J. Bacteriol.">
        <title>Complete Genome Sequence of Leptospirillum ferrooxidans Strain C2-3, Isolated from a Fresh Volcanic Ash Deposit on the Island of Miyake, Japan.</title>
        <authorList>
            <person name="Fujimura R."/>
            <person name="Sato Y."/>
            <person name="Nishizawa T."/>
            <person name="Oshima K."/>
            <person name="Kim S.-W."/>
            <person name="Hattori M."/>
            <person name="Kamijo T."/>
            <person name="Ohta H."/>
        </authorList>
    </citation>
    <scope>NUCLEOTIDE SEQUENCE [LARGE SCALE GENOMIC DNA]</scope>
    <source>
        <strain evidence="2 3">C2-3</strain>
    </source>
</reference>
<dbReference type="Gene3D" id="3.40.1690.10">
    <property type="entry name" value="secretion proteins EscU"/>
    <property type="match status" value="1"/>
</dbReference>
<evidence type="ECO:0000256" key="1">
    <source>
        <dbReference type="ARBA" id="ARBA00010690"/>
    </source>
</evidence>
<dbReference type="Proteomes" id="UP000007382">
    <property type="component" value="Chromosome"/>
</dbReference>
<dbReference type="STRING" id="1162668.LFE_0299"/>
<organism evidence="2 3">
    <name type="scientific">Leptospirillum ferrooxidans (strain C2-3)</name>
    <dbReference type="NCBI Taxonomy" id="1162668"/>
    <lineage>
        <taxon>Bacteria</taxon>
        <taxon>Pseudomonadati</taxon>
        <taxon>Nitrospirota</taxon>
        <taxon>Nitrospiria</taxon>
        <taxon>Nitrospirales</taxon>
        <taxon>Nitrospiraceae</taxon>
        <taxon>Leptospirillum</taxon>
    </lineage>
</organism>